<gene>
    <name evidence="2" type="ORF">CHM34_13660</name>
</gene>
<dbReference type="EMBL" id="NOWF01000008">
    <property type="protein sequence ID" value="OYD06977.1"/>
    <property type="molecule type" value="Genomic_DNA"/>
</dbReference>
<comment type="caution">
    <text evidence="2">The sequence shown here is derived from an EMBL/GenBank/DDBJ whole genome shotgun (WGS) entry which is preliminary data.</text>
</comment>
<keyword evidence="3" id="KW-1185">Reference proteome</keyword>
<organism evidence="2 3">
    <name type="scientific">Paludifilum halophilum</name>
    <dbReference type="NCBI Taxonomy" id="1642702"/>
    <lineage>
        <taxon>Bacteria</taxon>
        <taxon>Bacillati</taxon>
        <taxon>Bacillota</taxon>
        <taxon>Bacilli</taxon>
        <taxon>Bacillales</taxon>
        <taxon>Thermoactinomycetaceae</taxon>
        <taxon>Paludifilum</taxon>
    </lineage>
</organism>
<accession>A0A235B508</accession>
<sequence length="82" mass="9451">MVVFLTFVISAIALAGTLFVAKEVNRKIREYGRNKADQVREEHSRSLQYEKSTFSRVRLYTLVYGITFLVAVLSLAVYFSRL</sequence>
<reference evidence="2 3" key="1">
    <citation type="submission" date="2017-07" db="EMBL/GenBank/DDBJ databases">
        <title>The genome sequence of Paludifilum halophilum highlights mechanisms for microbial adaptation to high salt environemnts.</title>
        <authorList>
            <person name="Belbahri L."/>
        </authorList>
    </citation>
    <scope>NUCLEOTIDE SEQUENCE [LARGE SCALE GENOMIC DNA]</scope>
    <source>
        <strain evidence="2 3">DSM 102817</strain>
    </source>
</reference>
<keyword evidence="1" id="KW-1133">Transmembrane helix</keyword>
<proteinExistence type="predicted"/>
<protein>
    <submittedName>
        <fullName evidence="2">Uncharacterized protein</fullName>
    </submittedName>
</protein>
<feature type="transmembrane region" description="Helical" evidence="1">
    <location>
        <begin position="59"/>
        <end position="79"/>
    </location>
</feature>
<keyword evidence="1" id="KW-0472">Membrane</keyword>
<evidence type="ECO:0000313" key="2">
    <source>
        <dbReference type="EMBL" id="OYD06977.1"/>
    </source>
</evidence>
<evidence type="ECO:0000256" key="1">
    <source>
        <dbReference type="SAM" id="Phobius"/>
    </source>
</evidence>
<dbReference type="Proteomes" id="UP000215459">
    <property type="component" value="Unassembled WGS sequence"/>
</dbReference>
<name>A0A235B508_9BACL</name>
<dbReference type="RefSeq" id="WP_094265174.1">
    <property type="nucleotide sequence ID" value="NZ_NOWF01000008.1"/>
</dbReference>
<dbReference type="AlphaFoldDB" id="A0A235B508"/>
<evidence type="ECO:0000313" key="3">
    <source>
        <dbReference type="Proteomes" id="UP000215459"/>
    </source>
</evidence>
<keyword evidence="1" id="KW-0812">Transmembrane</keyword>